<evidence type="ECO:0000313" key="8">
    <source>
        <dbReference type="EMBL" id="KFP11834.1"/>
    </source>
</evidence>
<dbReference type="GO" id="GO:0000981">
    <property type="term" value="F:DNA-binding transcription factor activity, RNA polymerase II-specific"/>
    <property type="evidence" value="ECO:0007669"/>
    <property type="project" value="TreeGrafter"/>
</dbReference>
<evidence type="ECO:0000256" key="5">
    <source>
        <dbReference type="ARBA" id="ARBA00023242"/>
    </source>
</evidence>
<evidence type="ECO:0000256" key="1">
    <source>
        <dbReference type="ARBA" id="ARBA00004123"/>
    </source>
</evidence>
<sequence length="394" mass="43129">ELQGSELWRRFHEIGTEMIITKAGRRMFPSVRVKVKGLEPLQQYYIAIDVVPVDSKRYRYRGGDTHTDGGHPPAAHGVFSLPFSPGGAQPASPPAQIILQSMHKYKPRVHVIAQDSRFDLAQIQSLPAEGVQTFSFQETEFTTVTAYQNQQVCAWTGTGSRAMRSGSRRPPRFLGRERQLAQPGQFLFLFSGGSSSSSPVTSSGGTPSPLNPLLSPSCSPPTFHLSASNIGVSCPETYLHNLNLPLYYKICPTSFLRQQALIFPSHDKLGGTNPHLVPHFMVDMPKLSSLGITNLKNAKAEDLNGQCLQVPNSAGQMLYGLHASGNIFPSSPIAREALNCSLHPPYGLYGYNVSVPSRLMNAASHFKVSDSVPASLRDGRCNHSNWHPTINHCL</sequence>
<proteinExistence type="predicted"/>
<name>A0A091IT13_EGRGA</name>
<dbReference type="AlphaFoldDB" id="A0A091IT13"/>
<dbReference type="PROSITE" id="PS50252">
    <property type="entry name" value="TBOX_3"/>
    <property type="match status" value="1"/>
</dbReference>
<gene>
    <name evidence="8" type="ORF">Z169_09876</name>
</gene>
<keyword evidence="5 6" id="KW-0539">Nucleus</keyword>
<dbReference type="Proteomes" id="UP000053119">
    <property type="component" value="Unassembled WGS sequence"/>
</dbReference>
<dbReference type="PANTHER" id="PTHR11267">
    <property type="entry name" value="T-BOX PROTEIN-RELATED"/>
    <property type="match status" value="1"/>
</dbReference>
<dbReference type="GO" id="GO:0005634">
    <property type="term" value="C:nucleus"/>
    <property type="evidence" value="ECO:0007669"/>
    <property type="project" value="UniProtKB-SubCell"/>
</dbReference>
<feature type="domain" description="T-box" evidence="7">
    <location>
        <begin position="2"/>
        <end position="152"/>
    </location>
</feature>
<keyword evidence="9" id="KW-1185">Reference proteome</keyword>
<reference evidence="8 9" key="1">
    <citation type="submission" date="2014-04" db="EMBL/GenBank/DDBJ databases">
        <title>Genome evolution of avian class.</title>
        <authorList>
            <person name="Zhang G."/>
            <person name="Li C."/>
        </authorList>
    </citation>
    <scope>NUCLEOTIDE SEQUENCE [LARGE SCALE GENOMIC DNA]</scope>
    <source>
        <strain evidence="8">BGI_Z169</strain>
    </source>
</reference>
<keyword evidence="3 6" id="KW-0238">DNA-binding</keyword>
<accession>A0A091IT13</accession>
<evidence type="ECO:0000259" key="7">
    <source>
        <dbReference type="PROSITE" id="PS50252"/>
    </source>
</evidence>
<dbReference type="STRING" id="188379.A0A091IT13"/>
<dbReference type="InterPro" id="IPR018186">
    <property type="entry name" value="TF_T-box_CS"/>
</dbReference>
<dbReference type="InterPro" id="IPR036960">
    <property type="entry name" value="T-box_sf"/>
</dbReference>
<organism evidence="8 9">
    <name type="scientific">Egretta garzetta</name>
    <name type="common">Little egret</name>
    <dbReference type="NCBI Taxonomy" id="188379"/>
    <lineage>
        <taxon>Eukaryota</taxon>
        <taxon>Metazoa</taxon>
        <taxon>Chordata</taxon>
        <taxon>Craniata</taxon>
        <taxon>Vertebrata</taxon>
        <taxon>Euteleostomi</taxon>
        <taxon>Archelosauria</taxon>
        <taxon>Archosauria</taxon>
        <taxon>Dinosauria</taxon>
        <taxon>Saurischia</taxon>
        <taxon>Theropoda</taxon>
        <taxon>Coelurosauria</taxon>
        <taxon>Aves</taxon>
        <taxon>Neognathae</taxon>
        <taxon>Neoaves</taxon>
        <taxon>Aequornithes</taxon>
        <taxon>Pelecaniformes</taxon>
        <taxon>Ardeidae</taxon>
        <taxon>Egretta</taxon>
    </lineage>
</organism>
<dbReference type="PANTHER" id="PTHR11267:SF116">
    <property type="entry name" value="T-BOX TRANSCRIPTION FACTOR TBX22"/>
    <property type="match status" value="1"/>
</dbReference>
<feature type="non-terminal residue" evidence="8">
    <location>
        <position position="1"/>
    </location>
</feature>
<keyword evidence="4" id="KW-0804">Transcription</keyword>
<comment type="subcellular location">
    <subcellularLocation>
        <location evidence="1 6">Nucleus</location>
    </subcellularLocation>
</comment>
<dbReference type="SUPFAM" id="SSF49417">
    <property type="entry name" value="p53-like transcription factors"/>
    <property type="match status" value="1"/>
</dbReference>
<dbReference type="GO" id="GO:0001708">
    <property type="term" value="P:cell fate specification"/>
    <property type="evidence" value="ECO:0007669"/>
    <property type="project" value="TreeGrafter"/>
</dbReference>
<dbReference type="GO" id="GO:0000785">
    <property type="term" value="C:chromatin"/>
    <property type="evidence" value="ECO:0007669"/>
    <property type="project" value="TreeGrafter"/>
</dbReference>
<comment type="caution">
    <text evidence="6">Lacks conserved residue(s) required for the propagation of feature annotation.</text>
</comment>
<dbReference type="Gene3D" id="2.60.40.820">
    <property type="entry name" value="Transcription factor, T-box"/>
    <property type="match status" value="2"/>
</dbReference>
<dbReference type="InterPro" id="IPR001699">
    <property type="entry name" value="TF_T-box"/>
</dbReference>
<protein>
    <submittedName>
        <fullName evidence="8">T-box transcription factor TBX22</fullName>
    </submittedName>
</protein>
<keyword evidence="2" id="KW-0805">Transcription regulation</keyword>
<dbReference type="GO" id="GO:0000978">
    <property type="term" value="F:RNA polymerase II cis-regulatory region sequence-specific DNA binding"/>
    <property type="evidence" value="ECO:0007669"/>
    <property type="project" value="InterPro"/>
</dbReference>
<dbReference type="SMART" id="SM00425">
    <property type="entry name" value="TBOX"/>
    <property type="match status" value="1"/>
</dbReference>
<dbReference type="Pfam" id="PF00907">
    <property type="entry name" value="T-box"/>
    <property type="match status" value="2"/>
</dbReference>
<feature type="non-terminal residue" evidence="8">
    <location>
        <position position="394"/>
    </location>
</feature>
<evidence type="ECO:0000256" key="4">
    <source>
        <dbReference type="ARBA" id="ARBA00023163"/>
    </source>
</evidence>
<dbReference type="EMBL" id="KK500963">
    <property type="protein sequence ID" value="KFP11834.1"/>
    <property type="molecule type" value="Genomic_DNA"/>
</dbReference>
<dbReference type="GO" id="GO:0045893">
    <property type="term" value="P:positive regulation of DNA-templated transcription"/>
    <property type="evidence" value="ECO:0007669"/>
    <property type="project" value="InterPro"/>
</dbReference>
<evidence type="ECO:0000256" key="2">
    <source>
        <dbReference type="ARBA" id="ARBA00023015"/>
    </source>
</evidence>
<dbReference type="PRINTS" id="PR00937">
    <property type="entry name" value="TBOX"/>
</dbReference>
<evidence type="ECO:0000313" key="9">
    <source>
        <dbReference type="Proteomes" id="UP000053119"/>
    </source>
</evidence>
<evidence type="ECO:0000256" key="3">
    <source>
        <dbReference type="ARBA" id="ARBA00023125"/>
    </source>
</evidence>
<evidence type="ECO:0000256" key="6">
    <source>
        <dbReference type="PROSITE-ProRule" id="PRU00201"/>
    </source>
</evidence>
<dbReference type="InterPro" id="IPR008967">
    <property type="entry name" value="p53-like_TF_DNA-bd_sf"/>
</dbReference>
<dbReference type="InterPro" id="IPR046360">
    <property type="entry name" value="T-box_DNA-bd"/>
</dbReference>
<dbReference type="PROSITE" id="PS01283">
    <property type="entry name" value="TBOX_1"/>
    <property type="match status" value="1"/>
</dbReference>